<sequence length="58" mass="6175">MEAIGDEPWLVLGSFNTVLDLGKVCGAFSDIAMAVADFQARILDTGILSILIQGVMFT</sequence>
<reference evidence="1" key="1">
    <citation type="submission" date="2020-06" db="EMBL/GenBank/DDBJ databases">
        <authorList>
            <person name="Li T."/>
            <person name="Hu X."/>
            <person name="Zhang T."/>
            <person name="Song X."/>
            <person name="Zhang H."/>
            <person name="Dai N."/>
            <person name="Sheng W."/>
            <person name="Hou X."/>
            <person name="Wei L."/>
        </authorList>
    </citation>
    <scope>NUCLEOTIDE SEQUENCE</scope>
    <source>
        <strain evidence="1">G01</strain>
        <tissue evidence="1">Leaf</tissue>
    </source>
</reference>
<proteinExistence type="predicted"/>
<dbReference type="EMBL" id="JACGWK010000001">
    <property type="protein sequence ID" value="KAL0381208.1"/>
    <property type="molecule type" value="Genomic_DNA"/>
</dbReference>
<reference evidence="1" key="2">
    <citation type="journal article" date="2024" name="Plant">
        <title>Genomic evolution and insights into agronomic trait innovations of Sesamum species.</title>
        <authorList>
            <person name="Miao H."/>
            <person name="Wang L."/>
            <person name="Qu L."/>
            <person name="Liu H."/>
            <person name="Sun Y."/>
            <person name="Le M."/>
            <person name="Wang Q."/>
            <person name="Wei S."/>
            <person name="Zheng Y."/>
            <person name="Lin W."/>
            <person name="Duan Y."/>
            <person name="Cao H."/>
            <person name="Xiong S."/>
            <person name="Wang X."/>
            <person name="Wei L."/>
            <person name="Li C."/>
            <person name="Ma Q."/>
            <person name="Ju M."/>
            <person name="Zhao R."/>
            <person name="Li G."/>
            <person name="Mu C."/>
            <person name="Tian Q."/>
            <person name="Mei H."/>
            <person name="Zhang T."/>
            <person name="Gao T."/>
            <person name="Zhang H."/>
        </authorList>
    </citation>
    <scope>NUCLEOTIDE SEQUENCE</scope>
    <source>
        <strain evidence="1">G01</strain>
    </source>
</reference>
<evidence type="ECO:0000313" key="1">
    <source>
        <dbReference type="EMBL" id="KAL0381208.1"/>
    </source>
</evidence>
<comment type="caution">
    <text evidence="1">The sequence shown here is derived from an EMBL/GenBank/DDBJ whole genome shotgun (WGS) entry which is preliminary data.</text>
</comment>
<organism evidence="1">
    <name type="scientific">Sesamum angustifolium</name>
    <dbReference type="NCBI Taxonomy" id="2727405"/>
    <lineage>
        <taxon>Eukaryota</taxon>
        <taxon>Viridiplantae</taxon>
        <taxon>Streptophyta</taxon>
        <taxon>Embryophyta</taxon>
        <taxon>Tracheophyta</taxon>
        <taxon>Spermatophyta</taxon>
        <taxon>Magnoliopsida</taxon>
        <taxon>eudicotyledons</taxon>
        <taxon>Gunneridae</taxon>
        <taxon>Pentapetalae</taxon>
        <taxon>asterids</taxon>
        <taxon>lamiids</taxon>
        <taxon>Lamiales</taxon>
        <taxon>Pedaliaceae</taxon>
        <taxon>Sesamum</taxon>
    </lineage>
</organism>
<name>A0AAW2RM92_9LAMI</name>
<dbReference type="AlphaFoldDB" id="A0AAW2RM92"/>
<protein>
    <submittedName>
        <fullName evidence="1">Uncharacterized protein</fullName>
    </submittedName>
</protein>
<gene>
    <name evidence="1" type="ORF">Sangu_0185100</name>
</gene>
<accession>A0AAW2RM92</accession>